<dbReference type="PROSITE" id="PS51387">
    <property type="entry name" value="FAD_PCMH"/>
    <property type="match status" value="1"/>
</dbReference>
<dbReference type="EC" id="1.1.2.4" evidence="7"/>
<gene>
    <name evidence="9" type="ORF">FHP05_08925</name>
</gene>
<dbReference type="SUPFAM" id="SSF56176">
    <property type="entry name" value="FAD-binding/transporter-associated domain-like"/>
    <property type="match status" value="1"/>
</dbReference>
<evidence type="ECO:0000256" key="7">
    <source>
        <dbReference type="ARBA" id="ARBA00038897"/>
    </source>
</evidence>
<protein>
    <recommendedName>
        <fullName evidence="7">D-lactate dehydrogenase (cytochrome)</fullName>
        <ecNumber evidence="7">1.1.2.4</ecNumber>
    </recommendedName>
</protein>
<dbReference type="Gene3D" id="3.30.70.2740">
    <property type="match status" value="1"/>
</dbReference>
<dbReference type="EMBL" id="VDUW01000005">
    <property type="protein sequence ID" value="TXL64435.1"/>
    <property type="molecule type" value="Genomic_DNA"/>
</dbReference>
<dbReference type="GO" id="GO:1903457">
    <property type="term" value="P:lactate catabolic process"/>
    <property type="evidence" value="ECO:0007669"/>
    <property type="project" value="TreeGrafter"/>
</dbReference>
<keyword evidence="3" id="KW-0285">Flavoprotein</keyword>
<dbReference type="Gene3D" id="3.30.465.10">
    <property type="match status" value="1"/>
</dbReference>
<sequence length="475" mass="52598">MTTKQLVEKLKQILPEKNVSTNENLRQLHGTDESYHKESLPDVVVFPENRNQVSEIMKIANKNHVPVVPFGLGTSLEGHVIPYHNGISIDFSLMNKIIEIKEDDFLVRVEPGVTRTQLNKELKKYGLFFSVDPGADATLGGMAATNASGTTAVKYGVMRDQVRNLEVVLADGTIIETGNQAAKSASGLHLNGLFTGSEGILGCFTELTLKVHGIPEHVLAARASFPSINDATEAVVSILQAGIPVARIELVDEASIHQVNIHSETDYYVGPTLFMEFHGNEAGLNEDVEFMKAIVQEHQCQEIIFEKDNHERQKLWEARHNLAYAFIHGYPGRKSMGTDVCVPISELANAIMYARENLDITGLPGGIVGHVGDGNFHVLLMIDMDNEEELKKANRFNEQLVMYALKRGGTCTGEHGVGIGKLKYQEKEHGESYKVMQQIKKVLDPNNILNKGKLIKIDEEEIIISEKSHSLDNKI</sequence>
<dbReference type="FunFam" id="1.10.45.10:FF:000001">
    <property type="entry name" value="D-lactate dehydrogenase mitochondrial"/>
    <property type="match status" value="1"/>
</dbReference>
<dbReference type="FunFam" id="3.30.465.10:FF:000016">
    <property type="entry name" value="probable D-lactate dehydrogenase, mitochondrial"/>
    <property type="match status" value="1"/>
</dbReference>
<dbReference type="InterPro" id="IPR036318">
    <property type="entry name" value="FAD-bd_PCMH-like_sf"/>
</dbReference>
<dbReference type="InterPro" id="IPR016166">
    <property type="entry name" value="FAD-bd_PCMH"/>
</dbReference>
<comment type="cofactor">
    <cofactor evidence="1">
        <name>FAD</name>
        <dbReference type="ChEBI" id="CHEBI:57692"/>
    </cofactor>
</comment>
<evidence type="ECO:0000256" key="3">
    <source>
        <dbReference type="ARBA" id="ARBA00022630"/>
    </source>
</evidence>
<keyword evidence="5" id="KW-0809">Transit peptide</keyword>
<keyword evidence="10" id="KW-1185">Reference proteome</keyword>
<evidence type="ECO:0000256" key="6">
    <source>
        <dbReference type="ARBA" id="ARBA00023002"/>
    </source>
</evidence>
<dbReference type="PANTHER" id="PTHR11748:SF111">
    <property type="entry name" value="D-LACTATE DEHYDROGENASE, MITOCHONDRIAL-RELATED"/>
    <property type="match status" value="1"/>
</dbReference>
<dbReference type="FunFam" id="3.30.70.2740:FF:000001">
    <property type="entry name" value="D-lactate dehydrogenase mitochondrial"/>
    <property type="match status" value="1"/>
</dbReference>
<dbReference type="GO" id="GO:0004458">
    <property type="term" value="F:D-lactate dehydrogenase (cytochrome) activity"/>
    <property type="evidence" value="ECO:0007669"/>
    <property type="project" value="UniProtKB-EC"/>
</dbReference>
<dbReference type="Pfam" id="PF01565">
    <property type="entry name" value="FAD_binding_4"/>
    <property type="match status" value="1"/>
</dbReference>
<dbReference type="InterPro" id="IPR006094">
    <property type="entry name" value="Oxid_FAD_bind_N"/>
</dbReference>
<comment type="caution">
    <text evidence="9">The sequence shown here is derived from an EMBL/GenBank/DDBJ whole genome shotgun (WGS) entry which is preliminary data.</text>
</comment>
<keyword evidence="6" id="KW-0560">Oxidoreductase</keyword>
<dbReference type="OrthoDB" id="9767256at2"/>
<evidence type="ECO:0000256" key="2">
    <source>
        <dbReference type="ARBA" id="ARBA00008000"/>
    </source>
</evidence>
<dbReference type="Gene3D" id="1.10.45.10">
    <property type="entry name" value="Vanillyl-alcohol Oxidase, Chain A, domain 4"/>
    <property type="match status" value="1"/>
</dbReference>
<dbReference type="InterPro" id="IPR016171">
    <property type="entry name" value="Vanillyl_alc_oxidase_C-sub2"/>
</dbReference>
<comment type="similarity">
    <text evidence="2">Belongs to the FAD-binding oxidoreductase/transferase type 4 family.</text>
</comment>
<evidence type="ECO:0000256" key="1">
    <source>
        <dbReference type="ARBA" id="ARBA00001974"/>
    </source>
</evidence>
<dbReference type="InterPro" id="IPR004113">
    <property type="entry name" value="FAD-bd_oxidored_4_C"/>
</dbReference>
<evidence type="ECO:0000256" key="5">
    <source>
        <dbReference type="ARBA" id="ARBA00022946"/>
    </source>
</evidence>
<accession>A0A5C8NTV5</accession>
<dbReference type="InterPro" id="IPR016164">
    <property type="entry name" value="FAD-linked_Oxase-like_C"/>
</dbReference>
<keyword evidence="4" id="KW-0274">FAD</keyword>
<dbReference type="AlphaFoldDB" id="A0A5C8NTV5"/>
<dbReference type="RefSeq" id="WP_147667227.1">
    <property type="nucleotide sequence ID" value="NZ_VDUW01000005.1"/>
</dbReference>
<dbReference type="InterPro" id="IPR016169">
    <property type="entry name" value="FAD-bd_PCMH_sub2"/>
</dbReference>
<dbReference type="GO" id="GO:0071949">
    <property type="term" value="F:FAD binding"/>
    <property type="evidence" value="ECO:0007669"/>
    <property type="project" value="InterPro"/>
</dbReference>
<proteinExistence type="inferred from homology"/>
<name>A0A5C8NTV5_9BACI</name>
<dbReference type="SUPFAM" id="SSF55103">
    <property type="entry name" value="FAD-linked oxidases, C-terminal domain"/>
    <property type="match status" value="1"/>
</dbReference>
<evidence type="ECO:0000259" key="8">
    <source>
        <dbReference type="PROSITE" id="PS51387"/>
    </source>
</evidence>
<feature type="domain" description="FAD-binding PCMH-type" evidence="8">
    <location>
        <begin position="37"/>
        <end position="214"/>
    </location>
</feature>
<dbReference type="PANTHER" id="PTHR11748">
    <property type="entry name" value="D-LACTATE DEHYDROGENASE"/>
    <property type="match status" value="1"/>
</dbReference>
<evidence type="ECO:0000256" key="4">
    <source>
        <dbReference type="ARBA" id="ARBA00022827"/>
    </source>
</evidence>
<dbReference type="GO" id="GO:0008720">
    <property type="term" value="F:D-lactate dehydrogenase (NAD+) activity"/>
    <property type="evidence" value="ECO:0007669"/>
    <property type="project" value="TreeGrafter"/>
</dbReference>
<dbReference type="Proteomes" id="UP000321574">
    <property type="component" value="Unassembled WGS sequence"/>
</dbReference>
<evidence type="ECO:0000313" key="9">
    <source>
        <dbReference type="EMBL" id="TXL64435.1"/>
    </source>
</evidence>
<dbReference type="Pfam" id="PF02913">
    <property type="entry name" value="FAD-oxidase_C"/>
    <property type="match status" value="1"/>
</dbReference>
<evidence type="ECO:0000313" key="10">
    <source>
        <dbReference type="Proteomes" id="UP000321574"/>
    </source>
</evidence>
<reference evidence="9 10" key="1">
    <citation type="submission" date="2019-06" db="EMBL/GenBank/DDBJ databases">
        <title>Cerasibacillus sp. nov., isolated from maize field.</title>
        <authorList>
            <person name="Lin S.-Y."/>
            <person name="Tsai C.-F."/>
            <person name="Young C.-C."/>
        </authorList>
    </citation>
    <scope>NUCLEOTIDE SEQUENCE [LARGE SCALE GENOMIC DNA]</scope>
    <source>
        <strain evidence="9 10">CC-CFT480</strain>
    </source>
</reference>
<organism evidence="9 10">
    <name type="scientific">Cerasibacillus terrae</name>
    <dbReference type="NCBI Taxonomy" id="2498845"/>
    <lineage>
        <taxon>Bacteria</taxon>
        <taxon>Bacillati</taxon>
        <taxon>Bacillota</taxon>
        <taxon>Bacilli</taxon>
        <taxon>Bacillales</taxon>
        <taxon>Bacillaceae</taxon>
        <taxon>Cerasibacillus</taxon>
    </lineage>
</organism>